<protein>
    <submittedName>
        <fullName evidence="1">Uncharacterized protein</fullName>
    </submittedName>
</protein>
<organism evidence="1 2">
    <name type="scientific">Kaistella carnis</name>
    <dbReference type="NCBI Taxonomy" id="1241979"/>
    <lineage>
        <taxon>Bacteria</taxon>
        <taxon>Pseudomonadati</taxon>
        <taxon>Bacteroidota</taxon>
        <taxon>Flavobacteriia</taxon>
        <taxon>Flavobacteriales</taxon>
        <taxon>Weeksellaceae</taxon>
        <taxon>Chryseobacterium group</taxon>
        <taxon>Kaistella</taxon>
    </lineage>
</organism>
<sequence length="141" mass="16066">MDLLNLKNKVLLLSAILLLNCAPGKESKYVLLNDFPPIVIINGDESDIKESNIYLLRDNDTIDKGHFKVYSKSDNKIDLKIGLDRRDSLQVEDKILFQMKGKQFTVSDFQKLEVRSSGNPYIISYKINGTAFIDREGNIKL</sequence>
<proteinExistence type="predicted"/>
<dbReference type="AlphaFoldDB" id="A0A3G8XDU0"/>
<name>A0A3G8XDU0_9FLAO</name>
<dbReference type="EMBL" id="CP034159">
    <property type="protein sequence ID" value="AZI31705.1"/>
    <property type="molecule type" value="Genomic_DNA"/>
</dbReference>
<dbReference type="RefSeq" id="WP_125021520.1">
    <property type="nucleotide sequence ID" value="NZ_CP034159.1"/>
</dbReference>
<gene>
    <name evidence="1" type="ORF">EIB73_00300</name>
</gene>
<accession>A0A3G8XDU0</accession>
<dbReference type="Proteomes" id="UP000270185">
    <property type="component" value="Chromosome"/>
</dbReference>
<reference evidence="2" key="1">
    <citation type="submission" date="2018-11" db="EMBL/GenBank/DDBJ databases">
        <title>Proposal to divide the Flavobacteriaceae and reorganize its genera based on Amino Acid Identity values calculated from whole genome sequences.</title>
        <authorList>
            <person name="Nicholson A.C."/>
            <person name="Gulvik C.A."/>
            <person name="Whitney A.M."/>
            <person name="Humrighouse B.W."/>
            <person name="Bell M."/>
            <person name="Holmes B."/>
            <person name="Steigerwalt A.G."/>
            <person name="Villarma A."/>
            <person name="Sheth M."/>
            <person name="Batra D."/>
            <person name="Pryor J."/>
            <person name="Bernardet J.-F."/>
            <person name="Hugo C."/>
            <person name="Kampfer P."/>
            <person name="Newman J.D."/>
            <person name="McQuiston J.R."/>
        </authorList>
    </citation>
    <scope>NUCLEOTIDE SEQUENCE [LARGE SCALE GENOMIC DNA]</scope>
    <source>
        <strain evidence="2">G0081</strain>
    </source>
</reference>
<evidence type="ECO:0000313" key="2">
    <source>
        <dbReference type="Proteomes" id="UP000270185"/>
    </source>
</evidence>
<dbReference type="KEGG" id="ccas:EIB73_00300"/>
<keyword evidence="2" id="KW-1185">Reference proteome</keyword>
<dbReference type="OrthoDB" id="1495147at2"/>
<evidence type="ECO:0000313" key="1">
    <source>
        <dbReference type="EMBL" id="AZI31705.1"/>
    </source>
</evidence>